<dbReference type="NCBIfam" id="NF002652">
    <property type="entry name" value="PRK02318.2-5"/>
    <property type="match status" value="1"/>
</dbReference>
<dbReference type="AlphaFoldDB" id="A0AAD0KGV4"/>
<dbReference type="InterPro" id="IPR008927">
    <property type="entry name" value="6-PGluconate_DH-like_C_sf"/>
</dbReference>
<sequence length="401" mass="45156">MRAVHFGAGNIGRGFIGPMLSDSGYNVCFVGRNKSKIAQLQKSGQYPVTLANKNRDSFIVDNVTAINLNDTEDVTRAIAEAEIVTTAVGISALKDIAETIAQGIERRLENSRNLTPLHIIACENGIGSSQKLKKSVYRHMKQSFKELADRNVAFPNAMVDRIVPMQKNTDSLEILVEPFSEWVIPRSGMIGNYNEIKGVHYVDSLAPYLERKLYTVNTGHCSAAYFGYLDGYNSIQEAMSDPEIRARVHGVLMETGTLLVHLYGFKPIEHDRYIEKMMERFTNPNFNDKITRVARSPLRKLSPNDRLVKPAMLAHELGFETSHLVSAIASALYFDHEKDPEALQLQAEIRNHGLSEVIAAQLKIPTEHPLHGRIILESNKLRARYPHRTRMKTVNVRVPYF</sequence>
<dbReference type="HAMAP" id="MF_00196">
    <property type="entry name" value="Mannitol_dehydrog"/>
    <property type="match status" value="1"/>
</dbReference>
<name>A0AAD0KGV4_9BACL</name>
<comment type="catalytic activity">
    <reaction evidence="6 7">
        <text>D-mannitol 1-phosphate + NAD(+) = beta-D-fructose 6-phosphate + NADH + H(+)</text>
        <dbReference type="Rhea" id="RHEA:19661"/>
        <dbReference type="ChEBI" id="CHEBI:15378"/>
        <dbReference type="ChEBI" id="CHEBI:57540"/>
        <dbReference type="ChEBI" id="CHEBI:57634"/>
        <dbReference type="ChEBI" id="CHEBI:57945"/>
        <dbReference type="ChEBI" id="CHEBI:61381"/>
        <dbReference type="EC" id="1.1.1.17"/>
    </reaction>
</comment>
<dbReference type="GO" id="GO:0005829">
    <property type="term" value="C:cytosol"/>
    <property type="evidence" value="ECO:0007669"/>
    <property type="project" value="TreeGrafter"/>
</dbReference>
<feature type="domain" description="Mannitol dehydrogenase N-terminal" evidence="8">
    <location>
        <begin position="1"/>
        <end position="195"/>
    </location>
</feature>
<dbReference type="Gene3D" id="1.10.1040.10">
    <property type="entry name" value="N-(1-d-carboxylethyl)-l-norvaline Dehydrogenase, domain 2"/>
    <property type="match status" value="1"/>
</dbReference>
<evidence type="ECO:0000313" key="10">
    <source>
        <dbReference type="EMBL" id="AWV33069.1"/>
    </source>
</evidence>
<proteinExistence type="inferred from homology"/>
<organism evidence="10 11">
    <name type="scientific">Paenibacillus odorifer</name>
    <dbReference type="NCBI Taxonomy" id="189426"/>
    <lineage>
        <taxon>Bacteria</taxon>
        <taxon>Bacillati</taxon>
        <taxon>Bacillota</taxon>
        <taxon>Bacilli</taxon>
        <taxon>Bacillales</taxon>
        <taxon>Paenibacillaceae</taxon>
        <taxon>Paenibacillus</taxon>
    </lineage>
</organism>
<dbReference type="InterPro" id="IPR013131">
    <property type="entry name" value="Mannitol_DH_N"/>
</dbReference>
<dbReference type="InterPro" id="IPR000669">
    <property type="entry name" value="Mannitol_DH"/>
</dbReference>
<dbReference type="Gene3D" id="3.40.50.720">
    <property type="entry name" value="NAD(P)-binding Rossmann-like Domain"/>
    <property type="match status" value="1"/>
</dbReference>
<dbReference type="GO" id="GO:0008926">
    <property type="term" value="F:mannitol-1-phosphate 5-dehydrogenase activity"/>
    <property type="evidence" value="ECO:0007669"/>
    <property type="project" value="UniProtKB-UniRule"/>
</dbReference>
<accession>A0AAD0KGV4</accession>
<dbReference type="InterPro" id="IPR023027">
    <property type="entry name" value="Mannitol_DH_CS"/>
</dbReference>
<protein>
    <recommendedName>
        <fullName evidence="3 7">Mannitol-1-phosphate 5-dehydrogenase</fullName>
        <ecNumber evidence="2 7">1.1.1.17</ecNumber>
    </recommendedName>
</protein>
<dbReference type="NCBIfam" id="NF002647">
    <property type="entry name" value="PRK02318.1-3"/>
    <property type="match status" value="1"/>
</dbReference>
<evidence type="ECO:0000256" key="1">
    <source>
        <dbReference type="ARBA" id="ARBA00006541"/>
    </source>
</evidence>
<dbReference type="InterPro" id="IPR023028">
    <property type="entry name" value="Mannitol_1_phos_5_DH"/>
</dbReference>
<evidence type="ECO:0000256" key="2">
    <source>
        <dbReference type="ARBA" id="ARBA00012939"/>
    </source>
</evidence>
<dbReference type="PROSITE" id="PS00974">
    <property type="entry name" value="MANNITOL_DHGENASE"/>
    <property type="match status" value="1"/>
</dbReference>
<evidence type="ECO:0000256" key="5">
    <source>
        <dbReference type="ARBA" id="ARBA00023027"/>
    </source>
</evidence>
<keyword evidence="5 7" id="KW-0520">NAD</keyword>
<evidence type="ECO:0000256" key="4">
    <source>
        <dbReference type="ARBA" id="ARBA00023002"/>
    </source>
</evidence>
<comment type="similarity">
    <text evidence="1 7">Belongs to the mannitol dehydrogenase family.</text>
</comment>
<dbReference type="Proteomes" id="UP000249163">
    <property type="component" value="Chromosome"/>
</dbReference>
<gene>
    <name evidence="7" type="primary">mtlD</name>
    <name evidence="10" type="ORF">CD191_10830</name>
</gene>
<feature type="binding site" evidence="7">
    <location>
        <begin position="3"/>
        <end position="14"/>
    </location>
    <ligand>
        <name>NAD(+)</name>
        <dbReference type="ChEBI" id="CHEBI:57540"/>
    </ligand>
</feature>
<dbReference type="PANTHER" id="PTHR30524:SF0">
    <property type="entry name" value="ALTRONATE OXIDOREDUCTASE-RELATED"/>
    <property type="match status" value="1"/>
</dbReference>
<dbReference type="EC" id="1.1.1.17" evidence="2 7"/>
<dbReference type="InterPro" id="IPR036291">
    <property type="entry name" value="NAD(P)-bd_dom_sf"/>
</dbReference>
<dbReference type="NCBIfam" id="NF002646">
    <property type="entry name" value="PRK02318.1-2"/>
    <property type="match status" value="1"/>
</dbReference>
<dbReference type="PANTHER" id="PTHR30524">
    <property type="entry name" value="MANNITOL-1-PHOSPHATE 5-DEHYDROGENASE"/>
    <property type="match status" value="1"/>
</dbReference>
<evidence type="ECO:0000256" key="6">
    <source>
        <dbReference type="ARBA" id="ARBA00048615"/>
    </source>
</evidence>
<feature type="domain" description="Mannitol dehydrogenase C-terminal" evidence="9">
    <location>
        <begin position="205"/>
        <end position="346"/>
    </location>
</feature>
<dbReference type="SUPFAM" id="SSF48179">
    <property type="entry name" value="6-phosphogluconate dehydrogenase C-terminal domain-like"/>
    <property type="match status" value="1"/>
</dbReference>
<dbReference type="InterPro" id="IPR013328">
    <property type="entry name" value="6PGD_dom2"/>
</dbReference>
<dbReference type="GO" id="GO:0019592">
    <property type="term" value="P:mannitol catabolic process"/>
    <property type="evidence" value="ECO:0007669"/>
    <property type="project" value="TreeGrafter"/>
</dbReference>
<evidence type="ECO:0000313" key="11">
    <source>
        <dbReference type="Proteomes" id="UP000249163"/>
    </source>
</evidence>
<dbReference type="SUPFAM" id="SSF51735">
    <property type="entry name" value="NAD(P)-binding Rossmann-fold domains"/>
    <property type="match status" value="1"/>
</dbReference>
<evidence type="ECO:0000256" key="3">
    <source>
        <dbReference type="ARBA" id="ARBA00016219"/>
    </source>
</evidence>
<evidence type="ECO:0000259" key="8">
    <source>
        <dbReference type="Pfam" id="PF01232"/>
    </source>
</evidence>
<reference evidence="10 11" key="1">
    <citation type="submission" date="2017-06" db="EMBL/GenBank/DDBJ databases">
        <title>Complete genome sequence of Paenibacillus odorifer CBA7130.</title>
        <authorList>
            <person name="Nam Y.-D."/>
            <person name="Kang J."/>
            <person name="Chung W.-H."/>
        </authorList>
    </citation>
    <scope>NUCLEOTIDE SEQUENCE [LARGE SCALE GENOMIC DNA]</scope>
    <source>
        <strain evidence="10 11">CBA7130</strain>
    </source>
</reference>
<dbReference type="RefSeq" id="WP_111503490.1">
    <property type="nucleotide sequence ID" value="NZ_CP021965.1"/>
</dbReference>
<dbReference type="InterPro" id="IPR013118">
    <property type="entry name" value="Mannitol_DH_C"/>
</dbReference>
<dbReference type="Pfam" id="PF08125">
    <property type="entry name" value="Mannitol_dh_C"/>
    <property type="match status" value="1"/>
</dbReference>
<dbReference type="EMBL" id="CP021965">
    <property type="protein sequence ID" value="AWV33069.1"/>
    <property type="molecule type" value="Genomic_DNA"/>
</dbReference>
<evidence type="ECO:0000259" key="9">
    <source>
        <dbReference type="Pfam" id="PF08125"/>
    </source>
</evidence>
<dbReference type="Pfam" id="PF01232">
    <property type="entry name" value="Mannitol_dh"/>
    <property type="match status" value="1"/>
</dbReference>
<keyword evidence="4 7" id="KW-0560">Oxidoreductase</keyword>
<dbReference type="PRINTS" id="PR00084">
    <property type="entry name" value="MTLDHDRGNASE"/>
</dbReference>
<evidence type="ECO:0000256" key="7">
    <source>
        <dbReference type="HAMAP-Rule" id="MF_00196"/>
    </source>
</evidence>